<dbReference type="Proteomes" id="UP000318733">
    <property type="component" value="Unassembled WGS sequence"/>
</dbReference>
<dbReference type="AlphaFoldDB" id="A0A556M924"/>
<evidence type="ECO:0000313" key="2">
    <source>
        <dbReference type="Proteomes" id="UP000318733"/>
    </source>
</evidence>
<keyword evidence="2" id="KW-1185">Reference proteome</keyword>
<dbReference type="RefSeq" id="WP_144250627.1">
    <property type="nucleotide sequence ID" value="NZ_VLPK01000007.1"/>
</dbReference>
<protein>
    <submittedName>
        <fullName evidence="1">Uncharacterized protein</fullName>
    </submittedName>
</protein>
<proteinExistence type="predicted"/>
<sequence length="74" mass="8708">MTRYEAVHKALKEIEEKYFEFFEITKSYITQYVLIEPNETNDWINVSIKGNSILPEPIATDIRAVFSVQDSHKK</sequence>
<accession>A0A556M924</accession>
<evidence type="ECO:0000313" key="1">
    <source>
        <dbReference type="EMBL" id="TSJ36336.1"/>
    </source>
</evidence>
<comment type="caution">
    <text evidence="1">The sequence shown here is derived from an EMBL/GenBank/DDBJ whole genome shotgun (WGS) entry which is preliminary data.</text>
</comment>
<name>A0A556M924_9SPHI</name>
<organism evidence="1 2">
    <name type="scientific">Mucilaginibacter corticis</name>
    <dbReference type="NCBI Taxonomy" id="2597670"/>
    <lineage>
        <taxon>Bacteria</taxon>
        <taxon>Pseudomonadati</taxon>
        <taxon>Bacteroidota</taxon>
        <taxon>Sphingobacteriia</taxon>
        <taxon>Sphingobacteriales</taxon>
        <taxon>Sphingobacteriaceae</taxon>
        <taxon>Mucilaginibacter</taxon>
    </lineage>
</organism>
<dbReference type="EMBL" id="VLPK01000007">
    <property type="protein sequence ID" value="TSJ36336.1"/>
    <property type="molecule type" value="Genomic_DNA"/>
</dbReference>
<gene>
    <name evidence="1" type="ORF">FO440_22795</name>
</gene>
<reference evidence="1 2" key="1">
    <citation type="submission" date="2019-07" db="EMBL/GenBank/DDBJ databases">
        <authorList>
            <person name="Huq M.A."/>
        </authorList>
    </citation>
    <scope>NUCLEOTIDE SEQUENCE [LARGE SCALE GENOMIC DNA]</scope>
    <source>
        <strain evidence="1 2">MAH-19</strain>
    </source>
</reference>